<dbReference type="InterPro" id="IPR050155">
    <property type="entry name" value="HAD-like_hydrolase_sf"/>
</dbReference>
<evidence type="ECO:0000313" key="2">
    <source>
        <dbReference type="Proteomes" id="UP000238762"/>
    </source>
</evidence>
<proteinExistence type="predicted"/>
<dbReference type="Pfam" id="PF13419">
    <property type="entry name" value="HAD_2"/>
    <property type="match status" value="1"/>
</dbReference>
<reference evidence="1 2" key="1">
    <citation type="submission" date="2018-02" db="EMBL/GenBank/DDBJ databases">
        <authorList>
            <person name="Cohen D.B."/>
            <person name="Kent A.D."/>
        </authorList>
    </citation>
    <scope>NUCLEOTIDE SEQUENCE [LARGE SCALE GENOMIC DNA]</scope>
    <source>
        <strain evidence="1 2">CCAP 1448/3</strain>
    </source>
</reference>
<dbReference type="InterPro" id="IPR036412">
    <property type="entry name" value="HAD-like_sf"/>
</dbReference>
<dbReference type="InterPro" id="IPR041492">
    <property type="entry name" value="HAD_2"/>
</dbReference>
<comment type="caution">
    <text evidence="1">The sequence shown here is derived from an EMBL/GenBank/DDBJ whole genome shotgun (WGS) entry which is preliminary data.</text>
</comment>
<evidence type="ECO:0008006" key="3">
    <source>
        <dbReference type="Google" id="ProtNLM"/>
    </source>
</evidence>
<dbReference type="RefSeq" id="WP_181256643.1">
    <property type="nucleotide sequence ID" value="NZ_CAWNTC010000242.1"/>
</dbReference>
<gene>
    <name evidence="1" type="ORF">C7B64_06870</name>
</gene>
<reference evidence="1 2" key="2">
    <citation type="submission" date="2018-03" db="EMBL/GenBank/DDBJ databases">
        <title>The ancient ancestry and fast evolution of plastids.</title>
        <authorList>
            <person name="Moore K.R."/>
            <person name="Magnabosco C."/>
            <person name="Momper L."/>
            <person name="Gold D.A."/>
            <person name="Bosak T."/>
            <person name="Fournier G.P."/>
        </authorList>
    </citation>
    <scope>NUCLEOTIDE SEQUENCE [LARGE SCALE GENOMIC DNA]</scope>
    <source>
        <strain evidence="1 2">CCAP 1448/3</strain>
    </source>
</reference>
<dbReference type="GO" id="GO:0008967">
    <property type="term" value="F:phosphoglycolate phosphatase activity"/>
    <property type="evidence" value="ECO:0007669"/>
    <property type="project" value="TreeGrafter"/>
</dbReference>
<dbReference type="SUPFAM" id="SSF56784">
    <property type="entry name" value="HAD-like"/>
    <property type="match status" value="1"/>
</dbReference>
<dbReference type="InterPro" id="IPR023214">
    <property type="entry name" value="HAD_sf"/>
</dbReference>
<keyword evidence="2" id="KW-1185">Reference proteome</keyword>
<dbReference type="PANTHER" id="PTHR43434:SF13">
    <property type="entry name" value="PHOSPHOGLYCOLATE PHOSPHATASE"/>
    <property type="match status" value="1"/>
</dbReference>
<dbReference type="PANTHER" id="PTHR43434">
    <property type="entry name" value="PHOSPHOGLYCOLATE PHOSPHATASE"/>
    <property type="match status" value="1"/>
</dbReference>
<dbReference type="GO" id="GO:0005829">
    <property type="term" value="C:cytosol"/>
    <property type="evidence" value="ECO:0007669"/>
    <property type="project" value="TreeGrafter"/>
</dbReference>
<sequence length="78" mass="9006">NPAKVIYVGDETRDIEAARKSKIKAIAVCWGFNFREILAKYKPDFLIDRPSQLLEVVQHLEEVRSQKSEVRSGIKLTY</sequence>
<dbReference type="EMBL" id="PVWJ01000024">
    <property type="protein sequence ID" value="PSB03825.1"/>
    <property type="molecule type" value="Genomic_DNA"/>
</dbReference>
<organism evidence="1 2">
    <name type="scientific">Merismopedia glauca CCAP 1448/3</name>
    <dbReference type="NCBI Taxonomy" id="1296344"/>
    <lineage>
        <taxon>Bacteria</taxon>
        <taxon>Bacillati</taxon>
        <taxon>Cyanobacteriota</taxon>
        <taxon>Cyanophyceae</taxon>
        <taxon>Synechococcales</taxon>
        <taxon>Merismopediaceae</taxon>
        <taxon>Merismopedia</taxon>
    </lineage>
</organism>
<feature type="non-terminal residue" evidence="1">
    <location>
        <position position="1"/>
    </location>
</feature>
<accession>A0A2T1C6C1</accession>
<dbReference type="Proteomes" id="UP000238762">
    <property type="component" value="Unassembled WGS sequence"/>
</dbReference>
<name>A0A2T1C6C1_9CYAN</name>
<dbReference type="AlphaFoldDB" id="A0A2T1C6C1"/>
<dbReference type="Gene3D" id="3.40.50.1000">
    <property type="entry name" value="HAD superfamily/HAD-like"/>
    <property type="match status" value="1"/>
</dbReference>
<dbReference type="GO" id="GO:0006281">
    <property type="term" value="P:DNA repair"/>
    <property type="evidence" value="ECO:0007669"/>
    <property type="project" value="TreeGrafter"/>
</dbReference>
<protein>
    <recommendedName>
        <fullName evidence="3">Carotenoid oxygenase</fullName>
    </recommendedName>
</protein>
<evidence type="ECO:0000313" key="1">
    <source>
        <dbReference type="EMBL" id="PSB03825.1"/>
    </source>
</evidence>